<sequence>MLLLPPAPDRRLGTSRVPRLTRIVMRLHESIAVLEVITPSPFAVRGARPLASRILQLAALALAGYVLDTILSFSSLRARVPCTAAPRASCPPRIHICLVRVS</sequence>
<evidence type="ECO:0000313" key="1">
    <source>
        <dbReference type="EMBL" id="PCH35830.1"/>
    </source>
</evidence>
<reference evidence="1 2" key="1">
    <citation type="journal article" date="2012" name="Science">
        <title>The Paleozoic origin of enzymatic lignin decomposition reconstructed from 31 fungal genomes.</title>
        <authorList>
            <person name="Floudas D."/>
            <person name="Binder M."/>
            <person name="Riley R."/>
            <person name="Barry K."/>
            <person name="Blanchette R.A."/>
            <person name="Henrissat B."/>
            <person name="Martinez A.T."/>
            <person name="Otillar R."/>
            <person name="Spatafora J.W."/>
            <person name="Yadav J.S."/>
            <person name="Aerts A."/>
            <person name="Benoit I."/>
            <person name="Boyd A."/>
            <person name="Carlson A."/>
            <person name="Copeland A."/>
            <person name="Coutinho P.M."/>
            <person name="de Vries R.P."/>
            <person name="Ferreira P."/>
            <person name="Findley K."/>
            <person name="Foster B."/>
            <person name="Gaskell J."/>
            <person name="Glotzer D."/>
            <person name="Gorecki P."/>
            <person name="Heitman J."/>
            <person name="Hesse C."/>
            <person name="Hori C."/>
            <person name="Igarashi K."/>
            <person name="Jurgens J.A."/>
            <person name="Kallen N."/>
            <person name="Kersten P."/>
            <person name="Kohler A."/>
            <person name="Kuees U."/>
            <person name="Kumar T.K.A."/>
            <person name="Kuo A."/>
            <person name="LaButti K."/>
            <person name="Larrondo L.F."/>
            <person name="Lindquist E."/>
            <person name="Ling A."/>
            <person name="Lombard V."/>
            <person name="Lucas S."/>
            <person name="Lundell T."/>
            <person name="Martin R."/>
            <person name="McLaughlin D.J."/>
            <person name="Morgenstern I."/>
            <person name="Morin E."/>
            <person name="Murat C."/>
            <person name="Nagy L.G."/>
            <person name="Nolan M."/>
            <person name="Ohm R.A."/>
            <person name="Patyshakuliyeva A."/>
            <person name="Rokas A."/>
            <person name="Ruiz-Duenas F.J."/>
            <person name="Sabat G."/>
            <person name="Salamov A."/>
            <person name="Samejima M."/>
            <person name="Schmutz J."/>
            <person name="Slot J.C."/>
            <person name="St John F."/>
            <person name="Stenlid J."/>
            <person name="Sun H."/>
            <person name="Sun S."/>
            <person name="Syed K."/>
            <person name="Tsang A."/>
            <person name="Wiebenga A."/>
            <person name="Young D."/>
            <person name="Pisabarro A."/>
            <person name="Eastwood D.C."/>
            <person name="Martin F."/>
            <person name="Cullen D."/>
            <person name="Grigoriev I.V."/>
            <person name="Hibbett D.S."/>
        </authorList>
    </citation>
    <scope>NUCLEOTIDE SEQUENCE [LARGE SCALE GENOMIC DNA]</scope>
    <source>
        <strain evidence="1 2">MD-104</strain>
    </source>
</reference>
<organism evidence="1 2">
    <name type="scientific">Wolfiporia cocos (strain MD-104)</name>
    <name type="common">Brown rot fungus</name>
    <dbReference type="NCBI Taxonomy" id="742152"/>
    <lineage>
        <taxon>Eukaryota</taxon>
        <taxon>Fungi</taxon>
        <taxon>Dikarya</taxon>
        <taxon>Basidiomycota</taxon>
        <taxon>Agaricomycotina</taxon>
        <taxon>Agaricomycetes</taxon>
        <taxon>Polyporales</taxon>
        <taxon>Phaeolaceae</taxon>
        <taxon>Wolfiporia</taxon>
    </lineage>
</organism>
<proteinExistence type="predicted"/>
<dbReference type="AlphaFoldDB" id="A0A2H3J0Q0"/>
<keyword evidence="2" id="KW-1185">Reference proteome</keyword>
<protein>
    <submittedName>
        <fullName evidence="1">Uncharacterized protein</fullName>
    </submittedName>
</protein>
<gene>
    <name evidence="1" type="ORF">WOLCODRAFT_140095</name>
</gene>
<accession>A0A2H3J0Q0</accession>
<evidence type="ECO:0000313" key="2">
    <source>
        <dbReference type="Proteomes" id="UP000218811"/>
    </source>
</evidence>
<dbReference type="Proteomes" id="UP000218811">
    <property type="component" value="Unassembled WGS sequence"/>
</dbReference>
<dbReference type="EMBL" id="KB467865">
    <property type="protein sequence ID" value="PCH35830.1"/>
    <property type="molecule type" value="Genomic_DNA"/>
</dbReference>
<name>A0A2H3J0Q0_WOLCO</name>